<feature type="compositionally biased region" description="Basic and acidic residues" evidence="1">
    <location>
        <begin position="448"/>
        <end position="473"/>
    </location>
</feature>
<feature type="compositionally biased region" description="Low complexity" evidence="1">
    <location>
        <begin position="927"/>
        <end position="936"/>
    </location>
</feature>
<feature type="compositionally biased region" description="Basic and acidic residues" evidence="1">
    <location>
        <begin position="764"/>
        <end position="785"/>
    </location>
</feature>
<feature type="region of interest" description="Disordered" evidence="1">
    <location>
        <begin position="750"/>
        <end position="812"/>
    </location>
</feature>
<accession>A0AAD5BSE6</accession>
<feature type="compositionally biased region" description="Basic residues" evidence="1">
    <location>
        <begin position="1016"/>
        <end position="1027"/>
    </location>
</feature>
<feature type="compositionally biased region" description="Polar residues" evidence="1">
    <location>
        <begin position="683"/>
        <end position="699"/>
    </location>
</feature>
<dbReference type="AlphaFoldDB" id="A0AAD5BSE6"/>
<evidence type="ECO:0000313" key="2">
    <source>
        <dbReference type="EMBL" id="KAI7727309.1"/>
    </source>
</evidence>
<feature type="region of interest" description="Disordered" evidence="1">
    <location>
        <begin position="676"/>
        <end position="699"/>
    </location>
</feature>
<feature type="region of interest" description="Disordered" evidence="1">
    <location>
        <begin position="431"/>
        <end position="473"/>
    </location>
</feature>
<feature type="region of interest" description="Disordered" evidence="1">
    <location>
        <begin position="1056"/>
        <end position="1079"/>
    </location>
</feature>
<gene>
    <name evidence="2" type="ORF">M8C21_027581</name>
</gene>
<dbReference type="Proteomes" id="UP001206925">
    <property type="component" value="Unassembled WGS sequence"/>
</dbReference>
<reference evidence="2" key="1">
    <citation type="submission" date="2022-06" db="EMBL/GenBank/DDBJ databases">
        <title>Uncovering the hologenomic basis of an extraordinary plant invasion.</title>
        <authorList>
            <person name="Bieker V.C."/>
            <person name="Martin M.D."/>
            <person name="Gilbert T."/>
            <person name="Hodgins K."/>
            <person name="Battlay P."/>
            <person name="Petersen B."/>
            <person name="Wilson J."/>
        </authorList>
    </citation>
    <scope>NUCLEOTIDE SEQUENCE</scope>
    <source>
        <strain evidence="2">AA19_3_7</strain>
        <tissue evidence="2">Leaf</tissue>
    </source>
</reference>
<feature type="compositionally biased region" description="Basic and acidic residues" evidence="1">
    <location>
        <begin position="610"/>
        <end position="619"/>
    </location>
</feature>
<feature type="region of interest" description="Disordered" evidence="1">
    <location>
        <begin position="194"/>
        <end position="216"/>
    </location>
</feature>
<comment type="caution">
    <text evidence="2">The sequence shown here is derived from an EMBL/GenBank/DDBJ whole genome shotgun (WGS) entry which is preliminary data.</text>
</comment>
<feature type="compositionally biased region" description="Basic and acidic residues" evidence="1">
    <location>
        <begin position="528"/>
        <end position="544"/>
    </location>
</feature>
<dbReference type="EMBL" id="JAMZMK010011403">
    <property type="protein sequence ID" value="KAI7727309.1"/>
    <property type="molecule type" value="Genomic_DNA"/>
</dbReference>
<feature type="compositionally biased region" description="Basic residues" evidence="1">
    <location>
        <begin position="545"/>
        <end position="556"/>
    </location>
</feature>
<feature type="compositionally biased region" description="Polar residues" evidence="1">
    <location>
        <begin position="986"/>
        <end position="1001"/>
    </location>
</feature>
<proteinExistence type="predicted"/>
<protein>
    <submittedName>
        <fullName evidence="2">Uncharacterized protein</fullName>
    </submittedName>
</protein>
<feature type="compositionally biased region" description="Polar residues" evidence="1">
    <location>
        <begin position="959"/>
        <end position="968"/>
    </location>
</feature>
<evidence type="ECO:0000256" key="1">
    <source>
        <dbReference type="SAM" id="MobiDB-lite"/>
    </source>
</evidence>
<feature type="region of interest" description="Disordered" evidence="1">
    <location>
        <begin position="528"/>
        <end position="565"/>
    </location>
</feature>
<feature type="compositionally biased region" description="Polar residues" evidence="1">
    <location>
        <begin position="786"/>
        <end position="796"/>
    </location>
</feature>
<keyword evidence="3" id="KW-1185">Reference proteome</keyword>
<organism evidence="2 3">
    <name type="scientific">Ambrosia artemisiifolia</name>
    <name type="common">Common ragweed</name>
    <dbReference type="NCBI Taxonomy" id="4212"/>
    <lineage>
        <taxon>Eukaryota</taxon>
        <taxon>Viridiplantae</taxon>
        <taxon>Streptophyta</taxon>
        <taxon>Embryophyta</taxon>
        <taxon>Tracheophyta</taxon>
        <taxon>Spermatophyta</taxon>
        <taxon>Magnoliopsida</taxon>
        <taxon>eudicotyledons</taxon>
        <taxon>Gunneridae</taxon>
        <taxon>Pentapetalae</taxon>
        <taxon>asterids</taxon>
        <taxon>campanulids</taxon>
        <taxon>Asterales</taxon>
        <taxon>Asteraceae</taxon>
        <taxon>Asteroideae</taxon>
        <taxon>Heliantheae alliance</taxon>
        <taxon>Heliantheae</taxon>
        <taxon>Ambrosia</taxon>
    </lineage>
</organism>
<feature type="region of interest" description="Disordered" evidence="1">
    <location>
        <begin position="610"/>
        <end position="640"/>
    </location>
</feature>
<sequence length="1079" mass="119995">MNNNNNNNMAPPAAGKNGYETTPVFITTSLDTRLLTMLSPSDTVSHFKNKIMLEHIQCFPAIGNIKIHSLKVKRRGVFYHLSDSMLVNTAFGNTKGSWFVSVDASTLEQDIDKDKAGDRLALPWVTHNGSLDRHDYHGSLSIQTKTVPLENQIVSNVDGGSCKDVAKSFKENGSSDDKQLAVYKEINSRKRVRDVSNDGLPNDPSGCGLSVKKKRKTQRVKNNVEVAEETMVLMYDNDKVKDSENTFERKSKDKDLIGENTRINDHEGAGRETVADVAMVAEKNIQHGMSEKERDNELVQKAVIENEIPSLSVRTSECERDAAGLTVLGPLKGGFRRSIKHKEAEEEDRELRLKQGPEVNLPERIKKVRKSAAKNKKETPVMHADDKLVGDTSSTILAPILDEKVIGEKNEALDTTLVENSKKNDEMIVKEMEVSEPPKSSRNQVRVENMEEKSKSKLKDSVGSRKRKKDVEKTALKNDEAVIKQSDDVAKSIDGLHVDCVRNDEILMNNDVELSGIEKPLSEVRVENIDDKSEKQNEKIDGGKKSTRKKKTKKSASRNESNDVATSMDALHVDCVRNDDILMNGDVELLGTDKNLSEVKVENIDGELEKQNEKMDGVKKSTRKNKTKKIASRNEDESMTKQHVNGGIYDNVKKGDSRLPDGDREDAQHVYEGLVGKAKKNNKSSLTSPQDRLSELQSTEVELELKKSQGIDHRHVLEDTSKNVTVSEVSKVNNEVDIANDGSHEINFMDHFAPEQPDKSASIDNRKEDTKKPKKKTKDDTRNDGDIQSQKISSKNEGLVRKAKKSNKSSLTVLQDRLSKLQSTEAELESNKSQSVDHHHHLVDASKIVTGSEVSKVNNEVGITNEESSEINFMDHFAPGHQSNKLASIENEKEMKKPKKKTKDDSNIPNIDQLKTPRTTRNIDAESSSSSKSFGRSFRHRKSNKQQSAVVPVKKTLPAVNSSLNTPGNIFGDDESDRSSADDNAAVNSDCSTRTPSRVLTSSSGESDSSIDSRRNRSLVIKRKLGGKNRTSENKSKSVSMVDLLRSSSRFKKARFTASQVDDTESQPVDFVPDSQPLG</sequence>
<name>A0AAD5BSE6_AMBAR</name>
<feature type="compositionally biased region" description="Polar residues" evidence="1">
    <location>
        <begin position="916"/>
        <end position="926"/>
    </location>
</feature>
<feature type="compositionally biased region" description="Basic residues" evidence="1">
    <location>
        <begin position="620"/>
        <end position="631"/>
    </location>
</feature>
<feature type="region of interest" description="Disordered" evidence="1">
    <location>
        <begin position="876"/>
        <end position="1041"/>
    </location>
</feature>
<evidence type="ECO:0000313" key="3">
    <source>
        <dbReference type="Proteomes" id="UP001206925"/>
    </source>
</evidence>